<comment type="caution">
    <text evidence="7">The sequence shown here is derived from an EMBL/GenBank/DDBJ whole genome shotgun (WGS) entry which is preliminary data.</text>
</comment>
<protein>
    <recommendedName>
        <fullName evidence="6">BHLH domain-containing protein</fullName>
    </recommendedName>
</protein>
<dbReference type="InterPro" id="IPR037546">
    <property type="entry name" value="SAC51-like"/>
</dbReference>
<dbReference type="Proteomes" id="UP001630127">
    <property type="component" value="Unassembled WGS sequence"/>
</dbReference>
<dbReference type="PANTHER" id="PTHR36066:SF8">
    <property type="entry name" value="TRANSCRIPTION FACTOR SAC51"/>
    <property type="match status" value="1"/>
</dbReference>
<comment type="subcellular location">
    <subcellularLocation>
        <location evidence="1">Nucleus</location>
    </subcellularLocation>
</comment>
<dbReference type="InterPro" id="IPR036638">
    <property type="entry name" value="HLH_DNA-bd_sf"/>
</dbReference>
<gene>
    <name evidence="7" type="ORF">ACH5RR_022400</name>
</gene>
<feature type="compositionally biased region" description="Polar residues" evidence="5">
    <location>
        <begin position="144"/>
        <end position="157"/>
    </location>
</feature>
<dbReference type="PANTHER" id="PTHR36066">
    <property type="entry name" value="TRANSCRIPTION FACTOR BHLH145"/>
    <property type="match status" value="1"/>
</dbReference>
<evidence type="ECO:0000256" key="2">
    <source>
        <dbReference type="ARBA" id="ARBA00023015"/>
    </source>
</evidence>
<accession>A0ABD2Z8Q3</accession>
<feature type="domain" description="BHLH" evidence="6">
    <location>
        <begin position="273"/>
        <end position="322"/>
    </location>
</feature>
<evidence type="ECO:0000256" key="5">
    <source>
        <dbReference type="SAM" id="MobiDB-lite"/>
    </source>
</evidence>
<feature type="region of interest" description="Disordered" evidence="5">
    <location>
        <begin position="144"/>
        <end position="164"/>
    </location>
</feature>
<organism evidence="7 8">
    <name type="scientific">Cinchona calisaya</name>
    <dbReference type="NCBI Taxonomy" id="153742"/>
    <lineage>
        <taxon>Eukaryota</taxon>
        <taxon>Viridiplantae</taxon>
        <taxon>Streptophyta</taxon>
        <taxon>Embryophyta</taxon>
        <taxon>Tracheophyta</taxon>
        <taxon>Spermatophyta</taxon>
        <taxon>Magnoliopsida</taxon>
        <taxon>eudicotyledons</taxon>
        <taxon>Gunneridae</taxon>
        <taxon>Pentapetalae</taxon>
        <taxon>asterids</taxon>
        <taxon>lamiids</taxon>
        <taxon>Gentianales</taxon>
        <taxon>Rubiaceae</taxon>
        <taxon>Cinchonoideae</taxon>
        <taxon>Cinchoneae</taxon>
        <taxon>Cinchona</taxon>
    </lineage>
</organism>
<evidence type="ECO:0000256" key="1">
    <source>
        <dbReference type="ARBA" id="ARBA00004123"/>
    </source>
</evidence>
<dbReference type="SUPFAM" id="SSF47459">
    <property type="entry name" value="HLH, helix-loop-helix DNA-binding domain"/>
    <property type="match status" value="1"/>
</dbReference>
<dbReference type="PROSITE" id="PS50888">
    <property type="entry name" value="BHLH"/>
    <property type="match status" value="1"/>
</dbReference>
<dbReference type="InterPro" id="IPR011598">
    <property type="entry name" value="bHLH_dom"/>
</dbReference>
<evidence type="ECO:0000313" key="7">
    <source>
        <dbReference type="EMBL" id="KAL3515498.1"/>
    </source>
</evidence>
<keyword evidence="8" id="KW-1185">Reference proteome</keyword>
<proteinExistence type="predicted"/>
<dbReference type="AlphaFoldDB" id="A0ABD2Z8Q3"/>
<reference evidence="7 8" key="1">
    <citation type="submission" date="2024-11" db="EMBL/GenBank/DDBJ databases">
        <title>A near-complete genome assembly of Cinchona calisaya.</title>
        <authorList>
            <person name="Lian D.C."/>
            <person name="Zhao X.W."/>
            <person name="Wei L."/>
        </authorList>
    </citation>
    <scope>NUCLEOTIDE SEQUENCE [LARGE SCALE GENOMIC DNA]</scope>
    <source>
        <tissue evidence="7">Nenye</tissue>
    </source>
</reference>
<evidence type="ECO:0000313" key="8">
    <source>
        <dbReference type="Proteomes" id="UP001630127"/>
    </source>
</evidence>
<keyword evidence="3" id="KW-0804">Transcription</keyword>
<keyword evidence="2" id="KW-0805">Transcription regulation</keyword>
<keyword evidence="4" id="KW-0539">Nucleus</keyword>
<sequence length="342" mass="37767">MFTAKDFQHSQHHCLWKSPCSNNVTAFLEPGPSAFGFLHSRTGQLNGVQGPFQWLPPQMESSSPTAAPHFKESQSAFANGHGVNATPEDVSTSARKRFLIFDQSGNQIRLLSSSFHSSYENQIIMPKTPVGFLKLQGTKLEAGQSQVMKPTQSNEYYTKSEGGDMREDTEEINALLYSDSFSEDDDDVGEDDELTSTGRSPFAIIGASKAHEKVCELAEEAGSTDSSTKRHKLLDGGYKKSSLVDTADSLKLAKFCNYDDDDETSYAEGRDLYEDMDSTISTRQKQVKIHETLRILGSIVPGMKSKDPISIIDEAINYLKSLREKAEALGLSLPEMQCPLLQ</sequence>
<name>A0ABD2Z8Q3_9GENT</name>
<dbReference type="EMBL" id="JBJUIK010000010">
    <property type="protein sequence ID" value="KAL3515498.1"/>
    <property type="molecule type" value="Genomic_DNA"/>
</dbReference>
<dbReference type="GO" id="GO:0005634">
    <property type="term" value="C:nucleus"/>
    <property type="evidence" value="ECO:0007669"/>
    <property type="project" value="UniProtKB-SubCell"/>
</dbReference>
<evidence type="ECO:0000256" key="3">
    <source>
        <dbReference type="ARBA" id="ARBA00023163"/>
    </source>
</evidence>
<evidence type="ECO:0000256" key="4">
    <source>
        <dbReference type="ARBA" id="ARBA00023242"/>
    </source>
</evidence>
<evidence type="ECO:0000259" key="6">
    <source>
        <dbReference type="PROSITE" id="PS50888"/>
    </source>
</evidence>